<gene>
    <name evidence="5 6" type="primary">rpmG</name>
    <name evidence="6" type="ORF">H8S33_17310</name>
</gene>
<dbReference type="SUPFAM" id="SSF57829">
    <property type="entry name" value="Zn-binding ribosomal proteins"/>
    <property type="match status" value="1"/>
</dbReference>
<dbReference type="NCBIfam" id="NF001860">
    <property type="entry name" value="PRK00595.1"/>
    <property type="match status" value="1"/>
</dbReference>
<keyword evidence="2 5" id="KW-0689">Ribosomal protein</keyword>
<comment type="similarity">
    <text evidence="1 5">Belongs to the bacterial ribosomal protein bL33 family.</text>
</comment>
<organism evidence="6 7">
    <name type="scientific">Ornithinibacillus hominis</name>
    <dbReference type="NCBI Taxonomy" id="2763055"/>
    <lineage>
        <taxon>Bacteria</taxon>
        <taxon>Bacillati</taxon>
        <taxon>Bacillota</taxon>
        <taxon>Bacilli</taxon>
        <taxon>Bacillales</taxon>
        <taxon>Bacillaceae</taxon>
        <taxon>Ornithinibacillus</taxon>
    </lineage>
</organism>
<evidence type="ECO:0000256" key="3">
    <source>
        <dbReference type="ARBA" id="ARBA00023274"/>
    </source>
</evidence>
<dbReference type="InterPro" id="IPR001705">
    <property type="entry name" value="Ribosomal_bL33"/>
</dbReference>
<name>A0A923L8L5_9BACI</name>
<dbReference type="GO" id="GO:0003735">
    <property type="term" value="F:structural constituent of ribosome"/>
    <property type="evidence" value="ECO:0007669"/>
    <property type="project" value="InterPro"/>
</dbReference>
<sequence>MTKKITLACAICSSRNYTTSKNVSTQASRMEVRKYCKTCGQHTLHRETK</sequence>
<dbReference type="AlphaFoldDB" id="A0A923L8L5"/>
<evidence type="ECO:0000256" key="2">
    <source>
        <dbReference type="ARBA" id="ARBA00022980"/>
    </source>
</evidence>
<dbReference type="Gene3D" id="2.20.28.120">
    <property type="entry name" value="Ribosomal protein L33"/>
    <property type="match status" value="1"/>
</dbReference>
<dbReference type="GO" id="GO:0005840">
    <property type="term" value="C:ribosome"/>
    <property type="evidence" value="ECO:0007669"/>
    <property type="project" value="UniProtKB-KW"/>
</dbReference>
<reference evidence="6" key="1">
    <citation type="submission" date="2020-08" db="EMBL/GenBank/DDBJ databases">
        <title>Genome public.</title>
        <authorList>
            <person name="Liu C."/>
            <person name="Sun Q."/>
        </authorList>
    </citation>
    <scope>NUCLEOTIDE SEQUENCE</scope>
    <source>
        <strain evidence="6">BX22</strain>
    </source>
</reference>
<dbReference type="PROSITE" id="PS00582">
    <property type="entry name" value="RIBOSOMAL_L33"/>
    <property type="match status" value="1"/>
</dbReference>
<dbReference type="Proteomes" id="UP000637359">
    <property type="component" value="Unassembled WGS sequence"/>
</dbReference>
<dbReference type="InterPro" id="IPR011332">
    <property type="entry name" value="Ribosomal_zn-bd"/>
</dbReference>
<protein>
    <recommendedName>
        <fullName evidence="4 5">Large ribosomal subunit protein bL33</fullName>
    </recommendedName>
</protein>
<proteinExistence type="inferred from homology"/>
<dbReference type="Pfam" id="PF00471">
    <property type="entry name" value="Ribosomal_L33"/>
    <property type="match status" value="1"/>
</dbReference>
<dbReference type="RefSeq" id="WP_186871243.1">
    <property type="nucleotide sequence ID" value="NZ_JACOOL010000017.1"/>
</dbReference>
<dbReference type="GO" id="GO:1990904">
    <property type="term" value="C:ribonucleoprotein complex"/>
    <property type="evidence" value="ECO:0007669"/>
    <property type="project" value="UniProtKB-KW"/>
</dbReference>
<dbReference type="InterPro" id="IPR038584">
    <property type="entry name" value="Ribosomal_bL33_sf"/>
</dbReference>
<evidence type="ECO:0000313" key="6">
    <source>
        <dbReference type="EMBL" id="MBC5638535.1"/>
    </source>
</evidence>
<evidence type="ECO:0000256" key="4">
    <source>
        <dbReference type="ARBA" id="ARBA00035176"/>
    </source>
</evidence>
<accession>A0A923L8L5</accession>
<dbReference type="InterPro" id="IPR018264">
    <property type="entry name" value="Ribosomal_bL33_CS"/>
</dbReference>
<keyword evidence="3 5" id="KW-0687">Ribonucleoprotein</keyword>
<keyword evidence="7" id="KW-1185">Reference proteome</keyword>
<dbReference type="EMBL" id="JACOOL010000017">
    <property type="protein sequence ID" value="MBC5638535.1"/>
    <property type="molecule type" value="Genomic_DNA"/>
</dbReference>
<dbReference type="GO" id="GO:0005737">
    <property type="term" value="C:cytoplasm"/>
    <property type="evidence" value="ECO:0007669"/>
    <property type="project" value="UniProtKB-ARBA"/>
</dbReference>
<comment type="caution">
    <text evidence="6">The sequence shown here is derived from an EMBL/GenBank/DDBJ whole genome shotgun (WGS) entry which is preliminary data.</text>
</comment>
<dbReference type="NCBIfam" id="NF001764">
    <property type="entry name" value="PRK00504.1"/>
    <property type="match status" value="1"/>
</dbReference>
<dbReference type="NCBIfam" id="TIGR01023">
    <property type="entry name" value="rpmG_bact"/>
    <property type="match status" value="1"/>
</dbReference>
<evidence type="ECO:0000256" key="1">
    <source>
        <dbReference type="ARBA" id="ARBA00007596"/>
    </source>
</evidence>
<dbReference type="GO" id="GO:0006412">
    <property type="term" value="P:translation"/>
    <property type="evidence" value="ECO:0007669"/>
    <property type="project" value="UniProtKB-UniRule"/>
</dbReference>
<dbReference type="HAMAP" id="MF_00294">
    <property type="entry name" value="Ribosomal_bL33"/>
    <property type="match status" value="1"/>
</dbReference>
<evidence type="ECO:0000313" key="7">
    <source>
        <dbReference type="Proteomes" id="UP000637359"/>
    </source>
</evidence>
<evidence type="ECO:0000256" key="5">
    <source>
        <dbReference type="HAMAP-Rule" id="MF_00294"/>
    </source>
</evidence>